<accession>A0AAW2GUP1</accession>
<feature type="transmembrane region" description="Helical" evidence="1">
    <location>
        <begin position="51"/>
        <end position="70"/>
    </location>
</feature>
<feature type="transmembrane region" description="Helical" evidence="1">
    <location>
        <begin position="115"/>
        <end position="134"/>
    </location>
</feature>
<dbReference type="EMBL" id="JADYXP020000002">
    <property type="protein sequence ID" value="KAL0131021.1"/>
    <property type="molecule type" value="Genomic_DNA"/>
</dbReference>
<gene>
    <name evidence="2" type="ORF">PUN28_002546</name>
</gene>
<keyword evidence="1" id="KW-0812">Transmembrane</keyword>
<dbReference type="AlphaFoldDB" id="A0AAW2GUP1"/>
<keyword evidence="3" id="KW-1185">Reference proteome</keyword>
<keyword evidence="1" id="KW-1133">Transmembrane helix</keyword>
<organism evidence="2 3">
    <name type="scientific">Cardiocondyla obscurior</name>
    <dbReference type="NCBI Taxonomy" id="286306"/>
    <lineage>
        <taxon>Eukaryota</taxon>
        <taxon>Metazoa</taxon>
        <taxon>Ecdysozoa</taxon>
        <taxon>Arthropoda</taxon>
        <taxon>Hexapoda</taxon>
        <taxon>Insecta</taxon>
        <taxon>Pterygota</taxon>
        <taxon>Neoptera</taxon>
        <taxon>Endopterygota</taxon>
        <taxon>Hymenoptera</taxon>
        <taxon>Apocrita</taxon>
        <taxon>Aculeata</taxon>
        <taxon>Formicoidea</taxon>
        <taxon>Formicidae</taxon>
        <taxon>Myrmicinae</taxon>
        <taxon>Cardiocondyla</taxon>
    </lineage>
</organism>
<keyword evidence="1" id="KW-0472">Membrane</keyword>
<evidence type="ECO:0000256" key="1">
    <source>
        <dbReference type="SAM" id="Phobius"/>
    </source>
</evidence>
<evidence type="ECO:0000313" key="3">
    <source>
        <dbReference type="Proteomes" id="UP001430953"/>
    </source>
</evidence>
<evidence type="ECO:0000313" key="2">
    <source>
        <dbReference type="EMBL" id="KAL0131021.1"/>
    </source>
</evidence>
<name>A0AAW2GUP1_9HYME</name>
<dbReference type="Proteomes" id="UP001430953">
    <property type="component" value="Unassembled WGS sequence"/>
</dbReference>
<protein>
    <submittedName>
        <fullName evidence="2">Uncharacterized protein</fullName>
    </submittedName>
</protein>
<proteinExistence type="predicted"/>
<sequence length="187" mass="22144">MYVHGFHFRLQSARSRANSSTILNLAIQEIITSGTRDFQKDETDYRNYRNYFRSQISLFIVRFTVFGLLFEKKKKKKKFELEAQEATTVLQRFLFLLRDFRRFISGQTRRNHGDLIACFPFLAIALFTFLRLFYCSISREMVVPTKLRRTLFEVHRPKFDPHVSMHLHRSLPLVSTSDGAPLNFILP</sequence>
<comment type="caution">
    <text evidence="2">The sequence shown here is derived from an EMBL/GenBank/DDBJ whole genome shotgun (WGS) entry which is preliminary data.</text>
</comment>
<reference evidence="2 3" key="1">
    <citation type="submission" date="2023-03" db="EMBL/GenBank/DDBJ databases">
        <title>High recombination rates correlate with genetic variation in Cardiocondyla obscurior ants.</title>
        <authorList>
            <person name="Errbii M."/>
        </authorList>
    </citation>
    <scope>NUCLEOTIDE SEQUENCE [LARGE SCALE GENOMIC DNA]</scope>
    <source>
        <strain evidence="2">Alpha-2009</strain>
        <tissue evidence="2">Whole body</tissue>
    </source>
</reference>